<proteinExistence type="predicted"/>
<evidence type="ECO:0000259" key="2">
    <source>
        <dbReference type="Pfam" id="PF01243"/>
    </source>
</evidence>
<dbReference type="Pfam" id="PF01243">
    <property type="entry name" value="PNPOx_N"/>
    <property type="match status" value="1"/>
</dbReference>
<dbReference type="InterPro" id="IPR052019">
    <property type="entry name" value="F420H2_bilvrd_red/Heme_oxyg"/>
</dbReference>
<organism evidence="3 4">
    <name type="scientific">Actinoplanes friuliensis DSM 7358</name>
    <dbReference type="NCBI Taxonomy" id="1246995"/>
    <lineage>
        <taxon>Bacteria</taxon>
        <taxon>Bacillati</taxon>
        <taxon>Actinomycetota</taxon>
        <taxon>Actinomycetes</taxon>
        <taxon>Micromonosporales</taxon>
        <taxon>Micromonosporaceae</taxon>
        <taxon>Actinoplanes</taxon>
    </lineage>
</organism>
<dbReference type="NCBIfam" id="TIGR03618">
    <property type="entry name" value="Rv1155_F420"/>
    <property type="match status" value="1"/>
</dbReference>
<reference evidence="3 4" key="1">
    <citation type="journal article" date="2014" name="J. Biotechnol.">
        <title>Complete genome sequence of the actinobacterium Actinoplanes friuliensis HAG 010964, producer of the lipopeptide antibiotic friulimycin.</title>
        <authorList>
            <person name="Ruckert C."/>
            <person name="Szczepanowski R."/>
            <person name="Albersmeier A."/>
            <person name="Goesmann A."/>
            <person name="Fischer N."/>
            <person name="Steinkamper A."/>
            <person name="Puhler A."/>
            <person name="Biener R."/>
            <person name="Schwartz D."/>
            <person name="Kalinowski J."/>
        </authorList>
    </citation>
    <scope>NUCLEOTIDE SEQUENCE [LARGE SCALE GENOMIC DNA]</scope>
    <source>
        <strain evidence="3 4">DSM 7358</strain>
    </source>
</reference>
<keyword evidence="1" id="KW-0560">Oxidoreductase</keyword>
<dbReference type="SUPFAM" id="SSF50475">
    <property type="entry name" value="FMN-binding split barrel"/>
    <property type="match status" value="1"/>
</dbReference>
<keyword evidence="4" id="KW-1185">Reference proteome</keyword>
<dbReference type="Proteomes" id="UP000017746">
    <property type="component" value="Chromosome"/>
</dbReference>
<dbReference type="STRING" id="1246995.AFR_33680"/>
<dbReference type="GO" id="GO:0016627">
    <property type="term" value="F:oxidoreductase activity, acting on the CH-CH group of donors"/>
    <property type="evidence" value="ECO:0007669"/>
    <property type="project" value="TreeGrafter"/>
</dbReference>
<dbReference type="InterPro" id="IPR019920">
    <property type="entry name" value="F420-binding_dom_put"/>
</dbReference>
<feature type="domain" description="Pyridoxamine 5'-phosphate oxidase N-terminal" evidence="2">
    <location>
        <begin position="13"/>
        <end position="143"/>
    </location>
</feature>
<protein>
    <submittedName>
        <fullName evidence="3">F420-dependent protein</fullName>
    </submittedName>
</protein>
<dbReference type="KEGG" id="afs:AFR_33680"/>
<dbReference type="InterPro" id="IPR011576">
    <property type="entry name" value="Pyridox_Oxase_N"/>
</dbReference>
<dbReference type="PATRIC" id="fig|1246995.3.peg.6817"/>
<dbReference type="PANTHER" id="PTHR35176">
    <property type="entry name" value="HEME OXYGENASE HI_0854-RELATED"/>
    <property type="match status" value="1"/>
</dbReference>
<name>U5W775_9ACTN</name>
<evidence type="ECO:0000313" key="3">
    <source>
        <dbReference type="EMBL" id="AGZ44994.1"/>
    </source>
</evidence>
<dbReference type="PANTHER" id="PTHR35176:SF2">
    <property type="entry name" value="F420H(2)-DEPENDENT REDUCTASE RV1155"/>
    <property type="match status" value="1"/>
</dbReference>
<accession>U5W775</accession>
<dbReference type="GO" id="GO:0070967">
    <property type="term" value="F:coenzyme F420 binding"/>
    <property type="evidence" value="ECO:0007669"/>
    <property type="project" value="TreeGrafter"/>
</dbReference>
<dbReference type="HOGENOM" id="CLU_123922_0_1_11"/>
<dbReference type="InterPro" id="IPR012349">
    <property type="entry name" value="Split_barrel_FMN-bd"/>
</dbReference>
<dbReference type="AlphaFoldDB" id="U5W775"/>
<dbReference type="eggNOG" id="COG3871">
    <property type="taxonomic scope" value="Bacteria"/>
</dbReference>
<evidence type="ECO:0000313" key="4">
    <source>
        <dbReference type="Proteomes" id="UP000017746"/>
    </source>
</evidence>
<dbReference type="Gene3D" id="2.30.110.10">
    <property type="entry name" value="Electron Transport, Fmn-binding Protein, Chain A"/>
    <property type="match status" value="1"/>
</dbReference>
<gene>
    <name evidence="3" type="ORF">AFR_33680</name>
</gene>
<dbReference type="EMBL" id="CP006272">
    <property type="protein sequence ID" value="AGZ44994.1"/>
    <property type="molecule type" value="Genomic_DNA"/>
</dbReference>
<sequence>MDLMSDDTKLWSAIAATDLCTLATIKRDGRPQLSDVNYTADTPTRVLRISTRETLAKVHNLRRDPRGSIRVIGPGGGGYVAAEVRASFSPPSADEHDATVEELVDIYRSIRGEDHPDWDDYRRAMVADGRIVLTLHVERLYGWVM</sequence>
<dbReference type="GO" id="GO:0005829">
    <property type="term" value="C:cytosol"/>
    <property type="evidence" value="ECO:0007669"/>
    <property type="project" value="TreeGrafter"/>
</dbReference>
<evidence type="ECO:0000256" key="1">
    <source>
        <dbReference type="ARBA" id="ARBA00023002"/>
    </source>
</evidence>